<comment type="caution">
    <text evidence="1">The sequence shown here is derived from an EMBL/GenBank/DDBJ whole genome shotgun (WGS) entry which is preliminary data.</text>
</comment>
<reference evidence="1 2" key="1">
    <citation type="submission" date="2024-03" db="EMBL/GenBank/DDBJ databases">
        <title>Adaptation during the transition from Ophiocordyceps entomopathogen to insect associate is accompanied by gene loss and intensified selection.</title>
        <authorList>
            <person name="Ward C.M."/>
            <person name="Onetto C.A."/>
            <person name="Borneman A.R."/>
        </authorList>
    </citation>
    <scope>NUCLEOTIDE SEQUENCE [LARGE SCALE GENOMIC DNA]</scope>
    <source>
        <strain evidence="1">AWRI1</strain>
        <tissue evidence="1">Single Adult Female</tissue>
    </source>
</reference>
<name>A0AAN9TJG6_9HEMI</name>
<keyword evidence="2" id="KW-1185">Reference proteome</keyword>
<dbReference type="Proteomes" id="UP001367676">
    <property type="component" value="Unassembled WGS sequence"/>
</dbReference>
<evidence type="ECO:0000313" key="1">
    <source>
        <dbReference type="EMBL" id="KAK7573976.1"/>
    </source>
</evidence>
<sequence>MIKGNSDGGSSQDPHVMDVASSLVNDVIEKAREEVMKRKVNRTLTG</sequence>
<accession>A0AAN9TJG6</accession>
<dbReference type="AlphaFoldDB" id="A0AAN9TJG6"/>
<proteinExistence type="predicted"/>
<evidence type="ECO:0000313" key="2">
    <source>
        <dbReference type="Proteomes" id="UP001367676"/>
    </source>
</evidence>
<organism evidence="1 2">
    <name type="scientific">Parthenolecanium corni</name>
    <dbReference type="NCBI Taxonomy" id="536013"/>
    <lineage>
        <taxon>Eukaryota</taxon>
        <taxon>Metazoa</taxon>
        <taxon>Ecdysozoa</taxon>
        <taxon>Arthropoda</taxon>
        <taxon>Hexapoda</taxon>
        <taxon>Insecta</taxon>
        <taxon>Pterygota</taxon>
        <taxon>Neoptera</taxon>
        <taxon>Paraneoptera</taxon>
        <taxon>Hemiptera</taxon>
        <taxon>Sternorrhyncha</taxon>
        <taxon>Coccoidea</taxon>
        <taxon>Coccidae</taxon>
        <taxon>Parthenolecanium</taxon>
    </lineage>
</organism>
<dbReference type="EMBL" id="JBBCAQ010000037">
    <property type="protein sequence ID" value="KAK7573976.1"/>
    <property type="molecule type" value="Genomic_DNA"/>
</dbReference>
<protein>
    <submittedName>
        <fullName evidence="1">Uncharacterized protein</fullName>
    </submittedName>
</protein>
<gene>
    <name evidence="1" type="ORF">V9T40_011167</name>
</gene>